<evidence type="ECO:0000313" key="3">
    <source>
        <dbReference type="Proteomes" id="UP000001056"/>
    </source>
</evidence>
<sequence>MRVKYVTENSRGHSKSSAIQEPKSSLKFEIAKASTARELVPVHPWFCEKLTGVHGSMSATFLIQPQDCVQIATKFRPFVVTVTNPPDRVPGSLPRYKATVSIFYNNSGIRVADPSPVVEHIDRQISLAKELSPNTDTAGNMHFLFDSVKVDYVGEFTMHASIFRPDDDLNGPAFLTTPWSTVVKVLPPVRRVRATPLTAHERLVLADLGTLTAHERLVLADLGIKSDLDRASSSRAETTKEIRMKRG</sequence>
<dbReference type="OrthoDB" id="4577517at2759"/>
<dbReference type="EMBL" id="CH408034">
    <property type="protein sequence ID" value="EAQ84497.1"/>
    <property type="molecule type" value="Genomic_DNA"/>
</dbReference>
<dbReference type="AlphaFoldDB" id="Q2GU43"/>
<dbReference type="VEuPathDB" id="FungiDB:CHGG_08511"/>
<dbReference type="GeneID" id="4395117"/>
<dbReference type="HOGENOM" id="CLU_1124405_0_0_1"/>
<name>Q2GU43_CHAGB</name>
<dbReference type="InParanoid" id="Q2GU43"/>
<reference evidence="3" key="1">
    <citation type="journal article" date="2015" name="Genome Announc.">
        <title>Draft genome sequence of the cellulolytic fungus Chaetomium globosum.</title>
        <authorList>
            <person name="Cuomo C.A."/>
            <person name="Untereiner W.A."/>
            <person name="Ma L.-J."/>
            <person name="Grabherr M."/>
            <person name="Birren B.W."/>
        </authorList>
    </citation>
    <scope>NUCLEOTIDE SEQUENCE [LARGE SCALE GENOMIC DNA]</scope>
    <source>
        <strain evidence="3">ATCC 6205 / CBS 148.51 / DSM 1962 / NBRC 6347 / NRRL 1970</strain>
    </source>
</reference>
<evidence type="ECO:0000256" key="1">
    <source>
        <dbReference type="SAM" id="MobiDB-lite"/>
    </source>
</evidence>
<dbReference type="RefSeq" id="XP_001226438.1">
    <property type="nucleotide sequence ID" value="XM_001226437.1"/>
</dbReference>
<proteinExistence type="predicted"/>
<dbReference type="Proteomes" id="UP000001056">
    <property type="component" value="Unassembled WGS sequence"/>
</dbReference>
<keyword evidence="3" id="KW-1185">Reference proteome</keyword>
<evidence type="ECO:0000313" key="2">
    <source>
        <dbReference type="EMBL" id="EAQ84497.1"/>
    </source>
</evidence>
<protein>
    <submittedName>
        <fullName evidence="2">Uncharacterized protein</fullName>
    </submittedName>
</protein>
<accession>Q2GU43</accession>
<gene>
    <name evidence="2" type="ORF">CHGG_08511</name>
</gene>
<feature type="region of interest" description="Disordered" evidence="1">
    <location>
        <begin position="1"/>
        <end position="20"/>
    </location>
</feature>
<organism evidence="2 3">
    <name type="scientific">Chaetomium globosum (strain ATCC 6205 / CBS 148.51 / DSM 1962 / NBRC 6347 / NRRL 1970)</name>
    <name type="common">Soil fungus</name>
    <dbReference type="NCBI Taxonomy" id="306901"/>
    <lineage>
        <taxon>Eukaryota</taxon>
        <taxon>Fungi</taxon>
        <taxon>Dikarya</taxon>
        <taxon>Ascomycota</taxon>
        <taxon>Pezizomycotina</taxon>
        <taxon>Sordariomycetes</taxon>
        <taxon>Sordariomycetidae</taxon>
        <taxon>Sordariales</taxon>
        <taxon>Chaetomiaceae</taxon>
        <taxon>Chaetomium</taxon>
    </lineage>
</organism>